<dbReference type="InterPro" id="IPR000515">
    <property type="entry name" value="MetI-like"/>
</dbReference>
<evidence type="ECO:0000256" key="7">
    <source>
        <dbReference type="RuleBase" id="RU363032"/>
    </source>
</evidence>
<evidence type="ECO:0000256" key="5">
    <source>
        <dbReference type="ARBA" id="ARBA00022989"/>
    </source>
</evidence>
<keyword evidence="5 7" id="KW-1133">Transmembrane helix</keyword>
<comment type="subcellular location">
    <subcellularLocation>
        <location evidence="1 7">Cell membrane</location>
        <topology evidence="1 7">Multi-pass membrane protein</topology>
    </subcellularLocation>
</comment>
<dbReference type="Proteomes" id="UP000037178">
    <property type="component" value="Unassembled WGS sequence"/>
</dbReference>
<protein>
    <submittedName>
        <fullName evidence="9">Various polyols ABC transporter, permease component 2</fullName>
    </submittedName>
</protein>
<dbReference type="OrthoDB" id="9815445at2"/>
<dbReference type="PANTHER" id="PTHR32243">
    <property type="entry name" value="MALTOSE TRANSPORT SYSTEM PERMEASE-RELATED"/>
    <property type="match status" value="1"/>
</dbReference>
<evidence type="ECO:0000256" key="1">
    <source>
        <dbReference type="ARBA" id="ARBA00004651"/>
    </source>
</evidence>
<keyword evidence="2 7" id="KW-0813">Transport</keyword>
<keyword evidence="6 7" id="KW-0472">Membrane</keyword>
<sequence>MAIVAQESRLSRVLWPILAWTIAIIFFFPIFWLVFTSFKTDADAVKPEHLIFFTPTLENYINMTENYDYWRFAINSVITSVFATLFALIVGVPCAYAMAFNPTRATKDILMWMLSTKMLPAAAVLYPMTFLTKNFLGIYDTHFLVIVVLCLINLPIVIWMLFTYFKEIPKEIIEAGKMDGVSTWGEIKDILIPLAWGGVASTALLCFIFCWNEAYWTVRLTTTEAATLSKLIEGNRAPEGLFFGRLSAVSAAAVGPIVVLGWFCQKQLVQGLTFGAVK</sequence>
<feature type="transmembrane region" description="Helical" evidence="7">
    <location>
        <begin position="72"/>
        <end position="97"/>
    </location>
</feature>
<feature type="domain" description="ABC transmembrane type-1" evidence="8">
    <location>
        <begin position="73"/>
        <end position="264"/>
    </location>
</feature>
<evidence type="ECO:0000313" key="9">
    <source>
        <dbReference type="EMBL" id="KMW57349.1"/>
    </source>
</evidence>
<comment type="caution">
    <text evidence="9">The sequence shown here is derived from an EMBL/GenBank/DDBJ whole genome shotgun (WGS) entry which is preliminary data.</text>
</comment>
<feature type="transmembrane region" description="Helical" evidence="7">
    <location>
        <begin position="242"/>
        <end position="264"/>
    </location>
</feature>
<dbReference type="RefSeq" id="WP_049643085.1">
    <property type="nucleotide sequence ID" value="NZ_LFTY01000002.1"/>
</dbReference>
<evidence type="ECO:0000259" key="8">
    <source>
        <dbReference type="PROSITE" id="PS50928"/>
    </source>
</evidence>
<dbReference type="Gene3D" id="1.10.3720.10">
    <property type="entry name" value="MetI-like"/>
    <property type="match status" value="1"/>
</dbReference>
<name>A0A0J9E689_9RHOB</name>
<dbReference type="PATRIC" id="fig|1675527.3.peg.2426"/>
<dbReference type="GO" id="GO:0005886">
    <property type="term" value="C:plasma membrane"/>
    <property type="evidence" value="ECO:0007669"/>
    <property type="project" value="UniProtKB-SubCell"/>
</dbReference>
<keyword evidence="10" id="KW-1185">Reference proteome</keyword>
<dbReference type="AlphaFoldDB" id="A0A0J9E689"/>
<dbReference type="InterPro" id="IPR035906">
    <property type="entry name" value="MetI-like_sf"/>
</dbReference>
<feature type="transmembrane region" description="Helical" evidence="7">
    <location>
        <begin position="12"/>
        <end position="35"/>
    </location>
</feature>
<dbReference type="STRING" id="1675527.AIOL_002312"/>
<dbReference type="SUPFAM" id="SSF161098">
    <property type="entry name" value="MetI-like"/>
    <property type="match status" value="1"/>
</dbReference>
<accession>A0A0J9E689</accession>
<proteinExistence type="inferred from homology"/>
<evidence type="ECO:0000256" key="2">
    <source>
        <dbReference type="ARBA" id="ARBA00022448"/>
    </source>
</evidence>
<evidence type="ECO:0000256" key="6">
    <source>
        <dbReference type="ARBA" id="ARBA00023136"/>
    </source>
</evidence>
<dbReference type="InterPro" id="IPR050901">
    <property type="entry name" value="BP-dep_ABC_trans_perm"/>
</dbReference>
<feature type="transmembrane region" description="Helical" evidence="7">
    <location>
        <begin position="109"/>
        <end position="131"/>
    </location>
</feature>
<dbReference type="PANTHER" id="PTHR32243:SF18">
    <property type="entry name" value="INNER MEMBRANE ABC TRANSPORTER PERMEASE PROTEIN YCJP"/>
    <property type="match status" value="1"/>
</dbReference>
<dbReference type="EMBL" id="LFTY01000002">
    <property type="protein sequence ID" value="KMW57349.1"/>
    <property type="molecule type" value="Genomic_DNA"/>
</dbReference>
<reference evidence="9 10" key="1">
    <citation type="submission" date="2015-06" db="EMBL/GenBank/DDBJ databases">
        <title>Draft genome sequence of an Alphaproteobacteria species associated to the Mediterranean sponge Oscarella lobularis.</title>
        <authorList>
            <person name="Jourda C."/>
            <person name="Santini S."/>
            <person name="Claverie J.-M."/>
        </authorList>
    </citation>
    <scope>NUCLEOTIDE SEQUENCE [LARGE SCALE GENOMIC DNA]</scope>
    <source>
        <strain evidence="9">IGS</strain>
    </source>
</reference>
<feature type="transmembrane region" description="Helical" evidence="7">
    <location>
        <begin position="143"/>
        <end position="165"/>
    </location>
</feature>
<dbReference type="PROSITE" id="PS50928">
    <property type="entry name" value="ABC_TM1"/>
    <property type="match status" value="1"/>
</dbReference>
<dbReference type="GO" id="GO:0055085">
    <property type="term" value="P:transmembrane transport"/>
    <property type="evidence" value="ECO:0007669"/>
    <property type="project" value="InterPro"/>
</dbReference>
<comment type="similarity">
    <text evidence="7">Belongs to the binding-protein-dependent transport system permease family.</text>
</comment>
<organism evidence="9 10">
    <name type="scientific">Candidatus Rhodobacter oscarellae</name>
    <dbReference type="NCBI Taxonomy" id="1675527"/>
    <lineage>
        <taxon>Bacteria</taxon>
        <taxon>Pseudomonadati</taxon>
        <taxon>Pseudomonadota</taxon>
        <taxon>Alphaproteobacteria</taxon>
        <taxon>Rhodobacterales</taxon>
        <taxon>Rhodobacter group</taxon>
        <taxon>Rhodobacter</taxon>
    </lineage>
</organism>
<dbReference type="CDD" id="cd06261">
    <property type="entry name" value="TM_PBP2"/>
    <property type="match status" value="1"/>
</dbReference>
<evidence type="ECO:0000256" key="4">
    <source>
        <dbReference type="ARBA" id="ARBA00022692"/>
    </source>
</evidence>
<evidence type="ECO:0000256" key="3">
    <source>
        <dbReference type="ARBA" id="ARBA00022475"/>
    </source>
</evidence>
<dbReference type="Pfam" id="PF00528">
    <property type="entry name" value="BPD_transp_1"/>
    <property type="match status" value="1"/>
</dbReference>
<gene>
    <name evidence="9" type="ORF">AIOL_002312</name>
</gene>
<keyword evidence="3" id="KW-1003">Cell membrane</keyword>
<feature type="transmembrane region" description="Helical" evidence="7">
    <location>
        <begin position="190"/>
        <end position="211"/>
    </location>
</feature>
<evidence type="ECO:0000313" key="10">
    <source>
        <dbReference type="Proteomes" id="UP000037178"/>
    </source>
</evidence>
<keyword evidence="4 7" id="KW-0812">Transmembrane</keyword>